<dbReference type="InterPro" id="IPR011990">
    <property type="entry name" value="TPR-like_helical_dom_sf"/>
</dbReference>
<evidence type="ECO:0000259" key="2">
    <source>
        <dbReference type="Pfam" id="PF01471"/>
    </source>
</evidence>
<dbReference type="AlphaFoldDB" id="A0A1E3GYI0"/>
<dbReference type="InterPro" id="IPR006597">
    <property type="entry name" value="Sel1-like"/>
</dbReference>
<dbReference type="SUPFAM" id="SSF81901">
    <property type="entry name" value="HCP-like"/>
    <property type="match status" value="1"/>
</dbReference>
<organism evidence="3 4">
    <name type="scientific">Methylobrevis pamukkalensis</name>
    <dbReference type="NCBI Taxonomy" id="1439726"/>
    <lineage>
        <taxon>Bacteria</taxon>
        <taxon>Pseudomonadati</taxon>
        <taxon>Pseudomonadota</taxon>
        <taxon>Alphaproteobacteria</taxon>
        <taxon>Hyphomicrobiales</taxon>
        <taxon>Pleomorphomonadaceae</taxon>
        <taxon>Methylobrevis</taxon>
    </lineage>
</organism>
<evidence type="ECO:0000256" key="1">
    <source>
        <dbReference type="SAM" id="MobiDB-lite"/>
    </source>
</evidence>
<sequence>MLTLGAVRIVGWTLAPAERPPVVSEMPAGSVSQPDATAGADVAEAPDTDASGADADVAMTVEPPVAAPSETDTADDGAASAVPSDDRAAGAPAAVPTTEQALDAPASQPPAFGDVSRQLPANQFSAPPAEGLTAEGLASGPDAEATPPAGATAEAGPAIAAGVAAPLPPEGIGSMALREAAAKGDPRAQFEVAARFVEGRGTTQDLKAAAEWYGRAADSGLAVAQYRLGSLYENGSGLPRDFRAASDWYTRAAEAGNAKAMHNLAVLMTDGSLGNPDYAAAAGWFVKAAELGIRDSQYNLGILYARGFGVPPDLASSYKWFALAANAGDTEAVKKRDDVARSLSEDALARARLAVETWTARPLDPASNEVEIDDPAWLEMPKPTVASVPSGDLVQQAQALLARQGFDPGPADGMMGKRTRDAIIAFQRQRGLTPTGEVDAALVQALGERSI</sequence>
<dbReference type="PANTHER" id="PTHR11102">
    <property type="entry name" value="SEL-1-LIKE PROTEIN"/>
    <property type="match status" value="1"/>
</dbReference>
<dbReference type="InterPro" id="IPR002477">
    <property type="entry name" value="Peptidoglycan-bd-like"/>
</dbReference>
<evidence type="ECO:0000313" key="4">
    <source>
        <dbReference type="Proteomes" id="UP000094622"/>
    </source>
</evidence>
<dbReference type="SMART" id="SM00671">
    <property type="entry name" value="SEL1"/>
    <property type="match status" value="4"/>
</dbReference>
<dbReference type="PATRIC" id="fig|1439726.3.peg.3785"/>
<dbReference type="Pfam" id="PF08238">
    <property type="entry name" value="Sel1"/>
    <property type="match status" value="4"/>
</dbReference>
<keyword evidence="4" id="KW-1185">Reference proteome</keyword>
<dbReference type="InterPro" id="IPR036365">
    <property type="entry name" value="PGBD-like_sf"/>
</dbReference>
<reference evidence="3 4" key="1">
    <citation type="submission" date="2016-07" db="EMBL/GenBank/DDBJ databases">
        <title>Draft Genome Sequence of Methylobrevis pamukkalensis PK2.</title>
        <authorList>
            <person name="Vasilenko O.V."/>
            <person name="Doronina N.V."/>
            <person name="Shmareva M.N."/>
            <person name="Tarlachkov S.V."/>
            <person name="Mustakhimov I."/>
            <person name="Trotsenko Y.A."/>
        </authorList>
    </citation>
    <scope>NUCLEOTIDE SEQUENCE [LARGE SCALE GENOMIC DNA]</scope>
    <source>
        <strain evidence="3 4">PK2</strain>
    </source>
</reference>
<dbReference type="EMBL" id="MCRJ01000109">
    <property type="protein sequence ID" value="ODN69120.1"/>
    <property type="molecule type" value="Genomic_DNA"/>
</dbReference>
<feature type="region of interest" description="Disordered" evidence="1">
    <location>
        <begin position="14"/>
        <end position="153"/>
    </location>
</feature>
<feature type="domain" description="Peptidoglycan binding-like" evidence="2">
    <location>
        <begin position="390"/>
        <end position="446"/>
    </location>
</feature>
<protein>
    <submittedName>
        <fullName evidence="3">Localization factor PodJL</fullName>
    </submittedName>
</protein>
<dbReference type="Pfam" id="PF01471">
    <property type="entry name" value="PG_binding_1"/>
    <property type="match status" value="1"/>
</dbReference>
<comment type="caution">
    <text evidence="3">The sequence shown here is derived from an EMBL/GenBank/DDBJ whole genome shotgun (WGS) entry which is preliminary data.</text>
</comment>
<proteinExistence type="predicted"/>
<accession>A0A1E3GYI0</accession>
<name>A0A1E3GYI0_9HYPH</name>
<evidence type="ECO:0000313" key="3">
    <source>
        <dbReference type="EMBL" id="ODN69120.1"/>
    </source>
</evidence>
<feature type="compositionally biased region" description="Low complexity" evidence="1">
    <location>
        <begin position="140"/>
        <end position="153"/>
    </location>
</feature>
<dbReference type="Proteomes" id="UP000094622">
    <property type="component" value="Unassembled WGS sequence"/>
</dbReference>
<dbReference type="SUPFAM" id="SSF47090">
    <property type="entry name" value="PGBD-like"/>
    <property type="match status" value="1"/>
</dbReference>
<gene>
    <name evidence="3" type="primary">podJ_2</name>
    <name evidence="3" type="ORF">A6302_03591</name>
</gene>
<dbReference type="PANTHER" id="PTHR11102:SF160">
    <property type="entry name" value="ERAD-ASSOCIATED E3 UBIQUITIN-PROTEIN LIGASE COMPONENT HRD3"/>
    <property type="match status" value="1"/>
</dbReference>
<dbReference type="InterPro" id="IPR050767">
    <property type="entry name" value="Sel1_AlgK"/>
</dbReference>
<dbReference type="Gene3D" id="1.10.101.10">
    <property type="entry name" value="PGBD-like superfamily/PGBD"/>
    <property type="match status" value="1"/>
</dbReference>
<dbReference type="Gene3D" id="1.25.40.10">
    <property type="entry name" value="Tetratricopeptide repeat domain"/>
    <property type="match status" value="1"/>
</dbReference>
<dbReference type="InterPro" id="IPR036366">
    <property type="entry name" value="PGBDSf"/>
</dbReference>